<dbReference type="EMBL" id="JACOPL010000001">
    <property type="protein sequence ID" value="MBC5724203.1"/>
    <property type="molecule type" value="Genomic_DNA"/>
</dbReference>
<evidence type="ECO:0000256" key="1">
    <source>
        <dbReference type="SAM" id="Phobius"/>
    </source>
</evidence>
<feature type="transmembrane region" description="Helical" evidence="1">
    <location>
        <begin position="146"/>
        <end position="164"/>
    </location>
</feature>
<dbReference type="AlphaFoldDB" id="A0A923LT75"/>
<keyword evidence="1" id="KW-0812">Transmembrane</keyword>
<feature type="transmembrane region" description="Helical" evidence="1">
    <location>
        <begin position="82"/>
        <end position="106"/>
    </location>
</feature>
<reference evidence="2" key="1">
    <citation type="submission" date="2020-08" db="EMBL/GenBank/DDBJ databases">
        <title>Genome public.</title>
        <authorList>
            <person name="Liu C."/>
            <person name="Sun Q."/>
        </authorList>
    </citation>
    <scope>NUCLEOTIDE SEQUENCE</scope>
    <source>
        <strain evidence="2">NSJ-28</strain>
    </source>
</reference>
<feature type="transmembrane region" description="Helical" evidence="1">
    <location>
        <begin position="118"/>
        <end position="139"/>
    </location>
</feature>
<gene>
    <name evidence="2" type="ORF">H8S45_01785</name>
</gene>
<keyword evidence="1" id="KW-1133">Transmembrane helix</keyword>
<feature type="transmembrane region" description="Helical" evidence="1">
    <location>
        <begin position="189"/>
        <end position="210"/>
    </location>
</feature>
<protein>
    <submittedName>
        <fullName evidence="2">ABC-2 transporter permease</fullName>
    </submittedName>
</protein>
<accession>A0A923LT75</accession>
<proteinExistence type="predicted"/>
<comment type="caution">
    <text evidence="2">The sequence shown here is derived from an EMBL/GenBank/DDBJ whole genome shotgun (WGS) entry which is preliminary data.</text>
</comment>
<name>A0A923LT75_9FIRM</name>
<evidence type="ECO:0000313" key="2">
    <source>
        <dbReference type="EMBL" id="MBC5724203.1"/>
    </source>
</evidence>
<keyword evidence="3" id="KW-1185">Reference proteome</keyword>
<keyword evidence="1" id="KW-0472">Membrane</keyword>
<feature type="transmembrane region" description="Helical" evidence="1">
    <location>
        <begin position="39"/>
        <end position="61"/>
    </location>
</feature>
<dbReference type="RefSeq" id="WP_147573710.1">
    <property type="nucleotide sequence ID" value="NZ_JACOPL010000001.1"/>
</dbReference>
<feature type="transmembrane region" description="Helical" evidence="1">
    <location>
        <begin position="16"/>
        <end position="33"/>
    </location>
</feature>
<dbReference type="Pfam" id="PF13346">
    <property type="entry name" value="ABC2_membrane_5"/>
    <property type="match status" value="1"/>
</dbReference>
<dbReference type="Proteomes" id="UP000606499">
    <property type="component" value="Unassembled WGS sequence"/>
</dbReference>
<evidence type="ECO:0000313" key="3">
    <source>
        <dbReference type="Proteomes" id="UP000606499"/>
    </source>
</evidence>
<sequence>MKAMLYADWMNFRQSIRSILFVLVVFAATALVWNKLMFFNFIVVMLSIMIPTTLFAADQAYGWNRLSLSLPILRRDVVGSKFLIGVLINLALLGIGSALASAYCVFYDSSTSLAEVLAGLLVCEAVSLLLMGVLMAVTFRFGIEKGRYIVMACVWVPVLGMFVLEKLPGFGEVFEAAARWLDAAEEARLGLLITAAVTVGVAVYLICYLISLKIYQRTEL</sequence>
<dbReference type="InterPro" id="IPR025699">
    <property type="entry name" value="ABC2_memb-like"/>
</dbReference>
<organism evidence="2 3">
    <name type="scientific">Agathobaculum faecis</name>
    <dbReference type="NCBI Taxonomy" id="2763013"/>
    <lineage>
        <taxon>Bacteria</taxon>
        <taxon>Bacillati</taxon>
        <taxon>Bacillota</taxon>
        <taxon>Clostridia</taxon>
        <taxon>Eubacteriales</taxon>
        <taxon>Butyricicoccaceae</taxon>
        <taxon>Agathobaculum</taxon>
    </lineage>
</organism>